<dbReference type="PANTHER" id="PTHR31694">
    <property type="entry name" value="DESICCATION-LIKE PROTEIN"/>
    <property type="match status" value="1"/>
</dbReference>
<accession>A0ABP1FUD8</accession>
<dbReference type="PANTHER" id="PTHR31694:SF26">
    <property type="entry name" value="OS05G0151100 PROTEIN"/>
    <property type="match status" value="1"/>
</dbReference>
<feature type="signal peptide" evidence="1">
    <location>
        <begin position="1"/>
        <end position="19"/>
    </location>
</feature>
<dbReference type="Pfam" id="PF13668">
    <property type="entry name" value="Ferritin_2"/>
    <property type="match status" value="1"/>
</dbReference>
<evidence type="ECO:0000313" key="2">
    <source>
        <dbReference type="EMBL" id="CAL5223508.1"/>
    </source>
</evidence>
<proteinExistence type="predicted"/>
<gene>
    <name evidence="2" type="primary">g6035</name>
    <name evidence="2" type="ORF">VP750_LOCUS5167</name>
</gene>
<evidence type="ECO:0000313" key="3">
    <source>
        <dbReference type="Proteomes" id="UP001497392"/>
    </source>
</evidence>
<organism evidence="2 3">
    <name type="scientific">Coccomyxa viridis</name>
    <dbReference type="NCBI Taxonomy" id="1274662"/>
    <lineage>
        <taxon>Eukaryota</taxon>
        <taxon>Viridiplantae</taxon>
        <taxon>Chlorophyta</taxon>
        <taxon>core chlorophytes</taxon>
        <taxon>Trebouxiophyceae</taxon>
        <taxon>Trebouxiophyceae incertae sedis</taxon>
        <taxon>Coccomyxaceae</taxon>
        <taxon>Coccomyxa</taxon>
    </lineage>
</organism>
<feature type="chain" id="PRO_5046020352" evidence="1">
    <location>
        <begin position="20"/>
        <end position="443"/>
    </location>
</feature>
<sequence>MKAALVWSAVVLLAAAAAAQPFQPGTGFAPLGNLRTMDRDGPYNLTLLPVQANEIRGGIAAKNNYSDKDIVRFLTNVECLEGLFDTWGVFGHGFNNNLTLGAPTPIGAGQAKLSQEVSSHLAEIALNEQGHALFTRQAGGDLPCPVLDFYGGFNQFFGAAYGLHGQTVEQAFGAPFDPLANDENFLLSMLTLEELGATGNKGLAMITANPVLANGIAGLATSATAQATVQRFLLWERRNNTVMPFKETVQQVFARISALRDSLDGPQIDDQGLVNTDPRYIAVPNAWVNLIPTDLRGLTYSRTPEMLINILTLGNVDGVGVFFPKGLLGAIVKPTGYNASSSGNQAYPSQLAAQPADLVTTQQMNLAQLGDIPPGAPEPMNVTGELDLTQAFGPLDNGTYLTRGYYMTPSGVPYFSNASQVEVGRPAGAAATPIISLLGRRLL</sequence>
<keyword evidence="1" id="KW-0732">Signal</keyword>
<evidence type="ECO:0000256" key="1">
    <source>
        <dbReference type="SAM" id="SignalP"/>
    </source>
</evidence>
<protein>
    <submittedName>
        <fullName evidence="2">G6035 protein</fullName>
    </submittedName>
</protein>
<comment type="caution">
    <text evidence="2">The sequence shown here is derived from an EMBL/GenBank/DDBJ whole genome shotgun (WGS) entry which is preliminary data.</text>
</comment>
<dbReference type="Proteomes" id="UP001497392">
    <property type="component" value="Unassembled WGS sequence"/>
</dbReference>
<dbReference type="InterPro" id="IPR052965">
    <property type="entry name" value="Pigment-catalase-like"/>
</dbReference>
<reference evidence="2 3" key="1">
    <citation type="submission" date="2024-06" db="EMBL/GenBank/DDBJ databases">
        <authorList>
            <person name="Kraege A."/>
            <person name="Thomma B."/>
        </authorList>
    </citation>
    <scope>NUCLEOTIDE SEQUENCE [LARGE SCALE GENOMIC DNA]</scope>
</reference>
<keyword evidence="3" id="KW-1185">Reference proteome</keyword>
<dbReference type="EMBL" id="CAXHTA020000008">
    <property type="protein sequence ID" value="CAL5223508.1"/>
    <property type="molecule type" value="Genomic_DNA"/>
</dbReference>
<name>A0ABP1FUD8_9CHLO</name>